<evidence type="ECO:0000313" key="2">
    <source>
        <dbReference type="EMBL" id="KAK1940365.1"/>
    </source>
</evidence>
<dbReference type="EMBL" id="JAHBMH010000003">
    <property type="protein sequence ID" value="KAK1940365.1"/>
    <property type="molecule type" value="Genomic_DNA"/>
</dbReference>
<dbReference type="GO" id="GO:0005929">
    <property type="term" value="C:cilium"/>
    <property type="evidence" value="ECO:0007669"/>
    <property type="project" value="TreeGrafter"/>
</dbReference>
<dbReference type="InterPro" id="IPR016024">
    <property type="entry name" value="ARM-type_fold"/>
</dbReference>
<protein>
    <recommendedName>
        <fullName evidence="1">TOG domain-containing protein</fullName>
    </recommendedName>
</protein>
<reference evidence="2" key="1">
    <citation type="journal article" date="2014" name="Nucleic Acids Res.">
        <title>The evolutionary dynamics of variant antigen genes in Babesia reveal a history of genomic innovation underlying host-parasite interaction.</title>
        <authorList>
            <person name="Jackson A.P."/>
            <person name="Otto T.D."/>
            <person name="Darby A."/>
            <person name="Ramaprasad A."/>
            <person name="Xia D."/>
            <person name="Echaide I.E."/>
            <person name="Farber M."/>
            <person name="Gahlot S."/>
            <person name="Gamble J."/>
            <person name="Gupta D."/>
            <person name="Gupta Y."/>
            <person name="Jackson L."/>
            <person name="Malandrin L."/>
            <person name="Malas T.B."/>
            <person name="Moussa E."/>
            <person name="Nair M."/>
            <person name="Reid A.J."/>
            <person name="Sanders M."/>
            <person name="Sharma J."/>
            <person name="Tracey A."/>
            <person name="Quail M.A."/>
            <person name="Weir W."/>
            <person name="Wastling J.M."/>
            <person name="Hall N."/>
            <person name="Willadsen P."/>
            <person name="Lingelbach K."/>
            <person name="Shiels B."/>
            <person name="Tait A."/>
            <person name="Berriman M."/>
            <person name="Allred D.R."/>
            <person name="Pain A."/>
        </authorList>
    </citation>
    <scope>NUCLEOTIDE SEQUENCE</scope>
    <source>
        <strain evidence="2">1802A</strain>
    </source>
</reference>
<dbReference type="InterPro" id="IPR052607">
    <property type="entry name" value="CEP104-like"/>
</dbReference>
<dbReference type="SMART" id="SM01349">
    <property type="entry name" value="TOG"/>
    <property type="match status" value="1"/>
</dbReference>
<dbReference type="SUPFAM" id="SSF48371">
    <property type="entry name" value="ARM repeat"/>
    <property type="match status" value="1"/>
</dbReference>
<evidence type="ECO:0000259" key="1">
    <source>
        <dbReference type="SMART" id="SM01349"/>
    </source>
</evidence>
<evidence type="ECO:0000313" key="3">
    <source>
        <dbReference type="Proteomes" id="UP001195914"/>
    </source>
</evidence>
<sequence>MDGQEVYEVRDLFMTHPDSQAGNVFTSSSNYESLASRTTLTDLPGIHRSGCMSSSIRTSGRNVNAKWIERLGLLKNMRRSIAQEPSTDHIISSIDVCIDSIAKHLESSFNLESPVHIPAQPTKHGADTVNEPIKRDAREFAEGNDSESCIYPESGQLRARSSNIPQEETKLPGRTSYTMENVVETLDTLDIAEDEDEIPNAFVLEANDIECHLNKPLVRKLYSRRWMRRINAIDEIVTLIERNTILDTNGHSIQQVVVGVGKILSRLFQDHALKVLIKSLELLDAFFDFMERNGCCALTSARISTARNTAVNCGSEFVEVLIGRMGDRVSAVVNCAVCALLKVAESNTIPTYEDVANCLIRSLGVYNQHPGIRSICNRLRLLSTILLRAHTYNSHNVSRFSIKPCHLFECLNALCHHSNGEVRAMALEAMAVGVKVYFKDVTVNLDSTTRDAVERIPVESVSVYEGNAANRTTELLSDAQATWAVDILRARTPPQW</sequence>
<dbReference type="InterPro" id="IPR011989">
    <property type="entry name" value="ARM-like"/>
</dbReference>
<dbReference type="Gene3D" id="1.25.10.10">
    <property type="entry name" value="Leucine-rich Repeat Variant"/>
    <property type="match status" value="1"/>
</dbReference>
<dbReference type="PANTHER" id="PTHR13371:SF0">
    <property type="entry name" value="CENTROSOMAL PROTEIN OF 104 KDA"/>
    <property type="match status" value="1"/>
</dbReference>
<dbReference type="Pfam" id="PF21040">
    <property type="entry name" value="CEP104-like_TOG"/>
    <property type="match status" value="1"/>
</dbReference>
<dbReference type="InterPro" id="IPR034085">
    <property type="entry name" value="TOG"/>
</dbReference>
<feature type="domain" description="TOG" evidence="1">
    <location>
        <begin position="200"/>
        <end position="462"/>
    </location>
</feature>
<dbReference type="Proteomes" id="UP001195914">
    <property type="component" value="Unassembled WGS sequence"/>
</dbReference>
<organism evidence="2 3">
    <name type="scientific">Babesia divergens</name>
    <dbReference type="NCBI Taxonomy" id="32595"/>
    <lineage>
        <taxon>Eukaryota</taxon>
        <taxon>Sar</taxon>
        <taxon>Alveolata</taxon>
        <taxon>Apicomplexa</taxon>
        <taxon>Aconoidasida</taxon>
        <taxon>Piroplasmida</taxon>
        <taxon>Babesiidae</taxon>
        <taxon>Babesia</taxon>
    </lineage>
</organism>
<proteinExistence type="predicted"/>
<accession>A0AAD9GKZ3</accession>
<dbReference type="AlphaFoldDB" id="A0AAD9GKZ3"/>
<keyword evidence="3" id="KW-1185">Reference proteome</keyword>
<dbReference type="PANTHER" id="PTHR13371">
    <property type="entry name" value="GLYCINE-, GLUTAMATE-, THIENYLCYCLOHEXYLPIPERIDINE-BINDING PROTEIN"/>
    <property type="match status" value="1"/>
</dbReference>
<gene>
    <name evidence="2" type="ORF">X943_003426</name>
</gene>
<comment type="caution">
    <text evidence="2">The sequence shown here is derived from an EMBL/GenBank/DDBJ whole genome shotgun (WGS) entry which is preliminary data.</text>
</comment>
<reference evidence="2" key="2">
    <citation type="submission" date="2021-05" db="EMBL/GenBank/DDBJ databases">
        <authorList>
            <person name="Pain A."/>
        </authorList>
    </citation>
    <scope>NUCLEOTIDE SEQUENCE</scope>
    <source>
        <strain evidence="2">1802A</strain>
    </source>
</reference>
<name>A0AAD9GKZ3_BABDI</name>